<gene>
    <name evidence="6" type="ORF">Ljor_0555</name>
</gene>
<dbReference type="Pfam" id="PF02245">
    <property type="entry name" value="Pur_DNA_glyco"/>
    <property type="match status" value="1"/>
</dbReference>
<keyword evidence="2 5" id="KW-0227">DNA damage</keyword>
<proteinExistence type="inferred from homology"/>
<dbReference type="EC" id="3.2.2.-" evidence="5"/>
<dbReference type="Gene3D" id="3.10.300.10">
    <property type="entry name" value="Methylpurine-DNA glycosylase (MPG)"/>
    <property type="match status" value="1"/>
</dbReference>
<dbReference type="InterPro" id="IPR036995">
    <property type="entry name" value="MPG_sf"/>
</dbReference>
<dbReference type="FunFam" id="3.10.300.10:FF:000001">
    <property type="entry name" value="Putative 3-methyladenine DNA glycosylase"/>
    <property type="match status" value="1"/>
</dbReference>
<organism evidence="6 7">
    <name type="scientific">Legionella jordanis</name>
    <dbReference type="NCBI Taxonomy" id="456"/>
    <lineage>
        <taxon>Bacteria</taxon>
        <taxon>Pseudomonadati</taxon>
        <taxon>Pseudomonadota</taxon>
        <taxon>Gammaproteobacteria</taxon>
        <taxon>Legionellales</taxon>
        <taxon>Legionellaceae</taxon>
        <taxon>Legionella</taxon>
    </lineage>
</organism>
<dbReference type="GO" id="GO:0003905">
    <property type="term" value="F:alkylbase DNA N-glycosylase activity"/>
    <property type="evidence" value="ECO:0007669"/>
    <property type="project" value="InterPro"/>
</dbReference>
<keyword evidence="4 5" id="KW-0234">DNA repair</keyword>
<protein>
    <recommendedName>
        <fullName evidence="5">Putative 3-methyladenine DNA glycosylase</fullName>
        <ecNumber evidence="5">3.2.2.-</ecNumber>
    </recommendedName>
</protein>
<evidence type="ECO:0000256" key="2">
    <source>
        <dbReference type="ARBA" id="ARBA00022763"/>
    </source>
</evidence>
<evidence type="ECO:0000313" key="6">
    <source>
        <dbReference type="EMBL" id="KTD16249.1"/>
    </source>
</evidence>
<dbReference type="GO" id="GO:0006284">
    <property type="term" value="P:base-excision repair"/>
    <property type="evidence" value="ECO:0007669"/>
    <property type="project" value="InterPro"/>
</dbReference>
<comment type="similarity">
    <text evidence="1 5">Belongs to the DNA glycosylase MPG family.</text>
</comment>
<dbReference type="HAMAP" id="MF_00527">
    <property type="entry name" value="3MGH"/>
    <property type="match status" value="1"/>
</dbReference>
<dbReference type="InterPro" id="IPR003180">
    <property type="entry name" value="MPG"/>
</dbReference>
<dbReference type="Proteomes" id="UP000055035">
    <property type="component" value="Unassembled WGS sequence"/>
</dbReference>
<dbReference type="PATRIC" id="fig|456.5.peg.585"/>
<evidence type="ECO:0000256" key="3">
    <source>
        <dbReference type="ARBA" id="ARBA00022801"/>
    </source>
</evidence>
<comment type="caution">
    <text evidence="6">The sequence shown here is derived from an EMBL/GenBank/DDBJ whole genome shotgun (WGS) entry which is preliminary data.</text>
</comment>
<dbReference type="GO" id="GO:0003677">
    <property type="term" value="F:DNA binding"/>
    <property type="evidence" value="ECO:0007669"/>
    <property type="project" value="InterPro"/>
</dbReference>
<dbReference type="PANTHER" id="PTHR10429">
    <property type="entry name" value="DNA-3-METHYLADENINE GLYCOSYLASE"/>
    <property type="match status" value="1"/>
</dbReference>
<dbReference type="InterPro" id="IPR011034">
    <property type="entry name" value="Formyl_transferase-like_C_sf"/>
</dbReference>
<accession>A0A0W0V9D2</accession>
<dbReference type="PANTHER" id="PTHR10429:SF0">
    <property type="entry name" value="DNA-3-METHYLADENINE GLYCOSYLASE"/>
    <property type="match status" value="1"/>
</dbReference>
<evidence type="ECO:0000256" key="1">
    <source>
        <dbReference type="ARBA" id="ARBA00009232"/>
    </source>
</evidence>
<dbReference type="STRING" id="456.Ljor_0555"/>
<evidence type="ECO:0000256" key="5">
    <source>
        <dbReference type="HAMAP-Rule" id="MF_00527"/>
    </source>
</evidence>
<evidence type="ECO:0000313" key="7">
    <source>
        <dbReference type="Proteomes" id="UP000055035"/>
    </source>
</evidence>
<dbReference type="AlphaFoldDB" id="A0A0W0V9D2"/>
<dbReference type="SUPFAM" id="SSF50486">
    <property type="entry name" value="FMT C-terminal domain-like"/>
    <property type="match status" value="1"/>
</dbReference>
<reference evidence="6 7" key="1">
    <citation type="submission" date="2015-11" db="EMBL/GenBank/DDBJ databases">
        <title>Genomic analysis of 38 Legionella species identifies large and diverse effector repertoires.</title>
        <authorList>
            <person name="Burstein D."/>
            <person name="Amaro F."/>
            <person name="Zusman T."/>
            <person name="Lifshitz Z."/>
            <person name="Cohen O."/>
            <person name="Gilbert J.A."/>
            <person name="Pupko T."/>
            <person name="Shuman H.A."/>
            <person name="Segal G."/>
        </authorList>
    </citation>
    <scope>NUCLEOTIDE SEQUENCE [LARGE SCALE GENOMIC DNA]</scope>
    <source>
        <strain evidence="6 7">BL-540</strain>
    </source>
</reference>
<dbReference type="NCBIfam" id="TIGR00567">
    <property type="entry name" value="3mg"/>
    <property type="match status" value="1"/>
</dbReference>
<sequence length="201" mass="22851">MLLVKFRLYLYRCILKDFMKKLTREFYNRTTITVAQELLGKYLVHVKNGCERIGRIVEVEAYLGSHDLAAHSSKGITPRTKIMFGPPGYAYVYLIYGIHHCLNVVTEGEGSGSAVLLRAIEPVCNISQRTQGPGLLCKALEINKQHNGHDLLSETLYIAEQAGEPEFIITQKTRIGVGYAKQWADELLRFYIKDNPFVSRR</sequence>
<dbReference type="CDD" id="cd00540">
    <property type="entry name" value="AAG"/>
    <property type="match status" value="1"/>
</dbReference>
<name>A0A0W0V9D2_9GAMM</name>
<evidence type="ECO:0000256" key="4">
    <source>
        <dbReference type="ARBA" id="ARBA00023204"/>
    </source>
</evidence>
<keyword evidence="3 5" id="KW-0378">Hydrolase</keyword>
<keyword evidence="7" id="KW-1185">Reference proteome</keyword>
<dbReference type="EMBL" id="LNYJ01000011">
    <property type="protein sequence ID" value="KTD16249.1"/>
    <property type="molecule type" value="Genomic_DNA"/>
</dbReference>